<keyword evidence="2" id="KW-0472">Membrane</keyword>
<keyword evidence="2" id="KW-1133">Transmembrane helix</keyword>
<sequence>MQQTESTVRKSTESEEICEMNDNDTQVWDGYGILPASFDPNHPKYRCCCGHMHATTGMQIIVALLSITVLFDMWQVIGGLAASPRLDRYDMVTVAVRFAIGAGITGTILVALLTERAALLIPYLLLQSTVRTSRSAEPLDGSTKPKRDVNRAASTSLEYV</sequence>
<feature type="transmembrane region" description="Helical" evidence="2">
    <location>
        <begin position="94"/>
        <end position="113"/>
    </location>
</feature>
<reference evidence="3 4" key="1">
    <citation type="submission" date="2014-03" db="EMBL/GenBank/DDBJ databases">
        <title>Draft genome of the hookworm Oesophagostomum dentatum.</title>
        <authorList>
            <person name="Mitreva M."/>
        </authorList>
    </citation>
    <scope>NUCLEOTIDE SEQUENCE [LARGE SCALE GENOMIC DNA]</scope>
    <source>
        <strain evidence="3 4">OD-Hann</strain>
    </source>
</reference>
<dbReference type="OrthoDB" id="5782207at2759"/>
<dbReference type="Proteomes" id="UP000053660">
    <property type="component" value="Unassembled WGS sequence"/>
</dbReference>
<evidence type="ECO:0000313" key="3">
    <source>
        <dbReference type="EMBL" id="KHJ89802.1"/>
    </source>
</evidence>
<gene>
    <name evidence="3" type="ORF">OESDEN_10364</name>
</gene>
<protein>
    <submittedName>
        <fullName evidence="3">Uncharacterized protein</fullName>
    </submittedName>
</protein>
<keyword evidence="4" id="KW-1185">Reference proteome</keyword>
<evidence type="ECO:0000256" key="1">
    <source>
        <dbReference type="SAM" id="MobiDB-lite"/>
    </source>
</evidence>
<feature type="region of interest" description="Disordered" evidence="1">
    <location>
        <begin position="135"/>
        <end position="160"/>
    </location>
</feature>
<evidence type="ECO:0000256" key="2">
    <source>
        <dbReference type="SAM" id="Phobius"/>
    </source>
</evidence>
<proteinExistence type="predicted"/>
<dbReference type="EMBL" id="KN553750">
    <property type="protein sequence ID" value="KHJ89802.1"/>
    <property type="molecule type" value="Genomic_DNA"/>
</dbReference>
<name>A0A0B1T1Y3_OESDE</name>
<organism evidence="3 4">
    <name type="scientific">Oesophagostomum dentatum</name>
    <name type="common">Nodular worm</name>
    <dbReference type="NCBI Taxonomy" id="61180"/>
    <lineage>
        <taxon>Eukaryota</taxon>
        <taxon>Metazoa</taxon>
        <taxon>Ecdysozoa</taxon>
        <taxon>Nematoda</taxon>
        <taxon>Chromadorea</taxon>
        <taxon>Rhabditida</taxon>
        <taxon>Rhabditina</taxon>
        <taxon>Rhabditomorpha</taxon>
        <taxon>Strongyloidea</taxon>
        <taxon>Strongylidae</taxon>
        <taxon>Oesophagostomum</taxon>
    </lineage>
</organism>
<evidence type="ECO:0000313" key="4">
    <source>
        <dbReference type="Proteomes" id="UP000053660"/>
    </source>
</evidence>
<dbReference type="AlphaFoldDB" id="A0A0B1T1Y3"/>
<keyword evidence="2" id="KW-0812">Transmembrane</keyword>
<feature type="transmembrane region" description="Helical" evidence="2">
    <location>
        <begin position="60"/>
        <end position="82"/>
    </location>
</feature>
<accession>A0A0B1T1Y3</accession>